<dbReference type="KEGG" id="bfu:BCIN_11g04020"/>
<dbReference type="OMA" id="YYFCPKL"/>
<dbReference type="GO" id="GO:0032299">
    <property type="term" value="C:ribonuclease H2 complex"/>
    <property type="evidence" value="ECO:0007669"/>
    <property type="project" value="InterPro"/>
</dbReference>
<dbReference type="CDD" id="cd09270">
    <property type="entry name" value="RNase_H2-B"/>
    <property type="match status" value="1"/>
</dbReference>
<feature type="domain" description="Rnh202 triple barrel" evidence="8">
    <location>
        <begin position="42"/>
        <end position="139"/>
    </location>
</feature>
<accession>A0A384JX61</accession>
<reference evidence="9 10" key="3">
    <citation type="journal article" date="2017" name="Mol. Plant Pathol.">
        <title>A gapless genome sequence of the fungus Botrytis cinerea.</title>
        <authorList>
            <person name="Van Kan J.A."/>
            <person name="Stassen J.H."/>
            <person name="Mosbach A."/>
            <person name="Van Der Lee T.A."/>
            <person name="Faino L."/>
            <person name="Farmer A.D."/>
            <person name="Papasotiriou D.G."/>
            <person name="Zhou S."/>
            <person name="Seidl M.F."/>
            <person name="Cottam E."/>
            <person name="Edel D."/>
            <person name="Hahn M."/>
            <person name="Schwartz D.C."/>
            <person name="Dietrich R.A."/>
            <person name="Widdison S."/>
            <person name="Scalliet G."/>
        </authorList>
    </citation>
    <scope>NUCLEOTIDE SEQUENCE [LARGE SCALE GENOMIC DNA]</scope>
    <source>
        <strain evidence="9 10">B05.10</strain>
    </source>
</reference>
<evidence type="ECO:0000256" key="6">
    <source>
        <dbReference type="SAM" id="MobiDB-lite"/>
    </source>
</evidence>
<dbReference type="InterPro" id="IPR019024">
    <property type="entry name" value="RNase_H2_suB_wHTH"/>
</dbReference>
<feature type="compositionally biased region" description="Polar residues" evidence="6">
    <location>
        <begin position="264"/>
        <end position="307"/>
    </location>
</feature>
<dbReference type="VEuPathDB" id="FungiDB:Bcin11g04020"/>
<dbReference type="Pfam" id="PF17745">
    <property type="entry name" value="Ydr279_N"/>
    <property type="match status" value="1"/>
</dbReference>
<dbReference type="Proteomes" id="UP000001798">
    <property type="component" value="Chromosome 11"/>
</dbReference>
<evidence type="ECO:0000259" key="8">
    <source>
        <dbReference type="Pfam" id="PF17745"/>
    </source>
</evidence>
<evidence type="ECO:0000256" key="1">
    <source>
        <dbReference type="ARBA" id="ARBA00004123"/>
    </source>
</evidence>
<dbReference type="InterPro" id="IPR040456">
    <property type="entry name" value="RNase_H2_suB"/>
</dbReference>
<reference evidence="9 10" key="2">
    <citation type="journal article" date="2012" name="Eukaryot. Cell">
        <title>Genome update of Botrytis cinerea strains B05.10 and T4.</title>
        <authorList>
            <person name="Staats M."/>
            <person name="van Kan J.A."/>
        </authorList>
    </citation>
    <scope>NUCLEOTIDE SEQUENCE [LARGE SCALE GENOMIC DNA]</scope>
    <source>
        <strain evidence="9 10">B05.10</strain>
    </source>
</reference>
<dbReference type="RefSeq" id="XP_001558543.1">
    <property type="nucleotide sequence ID" value="XM_001558493.2"/>
</dbReference>
<evidence type="ECO:0000313" key="9">
    <source>
        <dbReference type="EMBL" id="ATZ55112.1"/>
    </source>
</evidence>
<protein>
    <recommendedName>
        <fullName evidence="2">Ribonuclease H2 subunit B</fullName>
    </recommendedName>
    <alternativeName>
        <fullName evidence="5">Ribonuclease HI subunit B</fullName>
    </alternativeName>
</protein>
<evidence type="ECO:0000256" key="5">
    <source>
        <dbReference type="ARBA" id="ARBA00033464"/>
    </source>
</evidence>
<dbReference type="AlphaFoldDB" id="A0A384JX61"/>
<proteinExistence type="predicted"/>
<dbReference type="Gene3D" id="1.10.20.120">
    <property type="match status" value="1"/>
</dbReference>
<name>A0A384JX61_BOTFB</name>
<comment type="function">
    <text evidence="4">Non catalytic subunit of RNase H2, an endonuclease that specifically degrades the RNA of RNA:DNA hybrids. Participates in DNA replication, possibly by mediating the removal of lagging-strand Okazaki fragment RNA primers during DNA replication. Mediates the excision of single ribonucleotides from DNA:RNA duplexes.</text>
</comment>
<reference evidence="9 10" key="1">
    <citation type="journal article" date="2011" name="PLoS Genet.">
        <title>Genomic analysis of the necrotrophic fungal pathogens Sclerotinia sclerotiorum and Botrytis cinerea.</title>
        <authorList>
            <person name="Amselem J."/>
            <person name="Cuomo C.A."/>
            <person name="van Kan J.A."/>
            <person name="Viaud M."/>
            <person name="Benito E.P."/>
            <person name="Couloux A."/>
            <person name="Coutinho P.M."/>
            <person name="de Vries R.P."/>
            <person name="Dyer P.S."/>
            <person name="Fillinger S."/>
            <person name="Fournier E."/>
            <person name="Gout L."/>
            <person name="Hahn M."/>
            <person name="Kohn L."/>
            <person name="Lapalu N."/>
            <person name="Plummer K.M."/>
            <person name="Pradier J.M."/>
            <person name="Quevillon E."/>
            <person name="Sharon A."/>
            <person name="Simon A."/>
            <person name="ten Have A."/>
            <person name="Tudzynski B."/>
            <person name="Tudzynski P."/>
            <person name="Wincker P."/>
            <person name="Andrew M."/>
            <person name="Anthouard V."/>
            <person name="Beever R.E."/>
            <person name="Beffa R."/>
            <person name="Benoit I."/>
            <person name="Bouzid O."/>
            <person name="Brault B."/>
            <person name="Chen Z."/>
            <person name="Choquer M."/>
            <person name="Collemare J."/>
            <person name="Cotton P."/>
            <person name="Danchin E.G."/>
            <person name="Da Silva C."/>
            <person name="Gautier A."/>
            <person name="Giraud C."/>
            <person name="Giraud T."/>
            <person name="Gonzalez C."/>
            <person name="Grossetete S."/>
            <person name="Guldener U."/>
            <person name="Henrissat B."/>
            <person name="Howlett B.J."/>
            <person name="Kodira C."/>
            <person name="Kretschmer M."/>
            <person name="Lappartient A."/>
            <person name="Leroch M."/>
            <person name="Levis C."/>
            <person name="Mauceli E."/>
            <person name="Neuveglise C."/>
            <person name="Oeser B."/>
            <person name="Pearson M."/>
            <person name="Poulain J."/>
            <person name="Poussereau N."/>
            <person name="Quesneville H."/>
            <person name="Rascle C."/>
            <person name="Schumacher J."/>
            <person name="Segurens B."/>
            <person name="Sexton A."/>
            <person name="Silva E."/>
            <person name="Sirven C."/>
            <person name="Soanes D.M."/>
            <person name="Talbot N.J."/>
            <person name="Templeton M."/>
            <person name="Yandava C."/>
            <person name="Yarden O."/>
            <person name="Zeng Q."/>
            <person name="Rollins J.A."/>
            <person name="Lebrun M.H."/>
            <person name="Dickman M."/>
        </authorList>
    </citation>
    <scope>NUCLEOTIDE SEQUENCE [LARGE SCALE GENOMIC DNA]</scope>
    <source>
        <strain evidence="9 10">B05.10</strain>
    </source>
</reference>
<feature type="region of interest" description="Disordered" evidence="6">
    <location>
        <begin position="405"/>
        <end position="461"/>
    </location>
</feature>
<keyword evidence="10" id="KW-1185">Reference proteome</keyword>
<sequence>MVAKTRGRPATKAAAVETEPSKVADPKVKLQPDDSNPPRVFILPKDISTEARIVTLENPRYAKDSRYLVCPNKGFNEFTRIAAPKTTPKSWLLVPEDDSTAPIKEELHKDETNDEEESSSNSKGYVTKGADLFIATPIDSLFIILPALAPLSTTKVSDPPKKLFLSGDDYFDKLISISPHLGSFLRAGPLRSTLEKRMTAVCDTVDAGEETMFRINEEKLSKELLRKAKKMVEHGLPASMEEKLVRKALDVPVLSITRGEESTQEGLNEEASTSAKSGISTPRTESQNTQITDSSTDTVATSIPEASTAATPISSNLAGVSEDEKISIPSIDAPEGVADLLRIRTAFFFICSNYIAPHLGEILKNSLKSSASPIDFASLDSHLAYLTKLRQDALAARSMGDYSRKRATVGDDEEIETRAEKKRKQDEEDKRKKAGESRGVKNLKKVNTSGMKKMSDFFKKK</sequence>
<dbReference type="PANTHER" id="PTHR13383:SF11">
    <property type="entry name" value="RIBONUCLEASE H2 SUBUNIT B"/>
    <property type="match status" value="1"/>
</dbReference>
<evidence type="ECO:0000256" key="4">
    <source>
        <dbReference type="ARBA" id="ARBA00024778"/>
    </source>
</evidence>
<dbReference type="PANTHER" id="PTHR13383">
    <property type="entry name" value="RIBONUCLEASE H2 SUBUNIT B"/>
    <property type="match status" value="1"/>
</dbReference>
<dbReference type="Pfam" id="PF09468">
    <property type="entry name" value="RNase_H2-Ydr279"/>
    <property type="match status" value="1"/>
</dbReference>
<dbReference type="GO" id="GO:0005654">
    <property type="term" value="C:nucleoplasm"/>
    <property type="evidence" value="ECO:0007669"/>
    <property type="project" value="TreeGrafter"/>
</dbReference>
<dbReference type="InterPro" id="IPR041195">
    <property type="entry name" value="Rnh202_N"/>
</dbReference>
<gene>
    <name evidence="9" type="ORF">BCIN_11g04020</name>
</gene>
<evidence type="ECO:0000313" key="10">
    <source>
        <dbReference type="Proteomes" id="UP000001798"/>
    </source>
</evidence>
<comment type="subcellular location">
    <subcellularLocation>
        <location evidence="1">Nucleus</location>
    </subcellularLocation>
</comment>
<feature type="compositionally biased region" description="Basic and acidic residues" evidence="6">
    <location>
        <begin position="416"/>
        <end position="439"/>
    </location>
</feature>
<dbReference type="GO" id="GO:0006401">
    <property type="term" value="P:RNA catabolic process"/>
    <property type="evidence" value="ECO:0007669"/>
    <property type="project" value="TreeGrafter"/>
</dbReference>
<evidence type="ECO:0000259" key="7">
    <source>
        <dbReference type="Pfam" id="PF09468"/>
    </source>
</evidence>
<evidence type="ECO:0000256" key="3">
    <source>
        <dbReference type="ARBA" id="ARBA00023242"/>
    </source>
</evidence>
<feature type="domain" description="Ribonuclease H2 subunit B wHTH" evidence="7">
    <location>
        <begin position="142"/>
        <end position="363"/>
    </location>
</feature>
<dbReference type="OrthoDB" id="29098at2759"/>
<evidence type="ECO:0000256" key="2">
    <source>
        <dbReference type="ARBA" id="ARBA00019062"/>
    </source>
</evidence>
<feature type="region of interest" description="Disordered" evidence="6">
    <location>
        <begin position="1"/>
        <end position="41"/>
    </location>
</feature>
<dbReference type="EMBL" id="CP009815">
    <property type="protein sequence ID" value="ATZ55112.1"/>
    <property type="molecule type" value="Genomic_DNA"/>
</dbReference>
<feature type="compositionally biased region" description="Basic and acidic residues" evidence="6">
    <location>
        <begin position="19"/>
        <end position="32"/>
    </location>
</feature>
<organism evidence="9 10">
    <name type="scientific">Botryotinia fuckeliana (strain B05.10)</name>
    <name type="common">Noble rot fungus</name>
    <name type="synonym">Botrytis cinerea</name>
    <dbReference type="NCBI Taxonomy" id="332648"/>
    <lineage>
        <taxon>Eukaryota</taxon>
        <taxon>Fungi</taxon>
        <taxon>Dikarya</taxon>
        <taxon>Ascomycota</taxon>
        <taxon>Pezizomycotina</taxon>
        <taxon>Leotiomycetes</taxon>
        <taxon>Helotiales</taxon>
        <taxon>Sclerotiniaceae</taxon>
        <taxon>Botrytis</taxon>
    </lineage>
</organism>
<feature type="region of interest" description="Disordered" evidence="6">
    <location>
        <begin position="257"/>
        <end position="307"/>
    </location>
</feature>
<keyword evidence="3" id="KW-0539">Nucleus</keyword>
<dbReference type="GeneID" id="5439161"/>